<feature type="chain" id="PRO_5046595729" evidence="1">
    <location>
        <begin position="22"/>
        <end position="500"/>
    </location>
</feature>
<accession>A0ABV9KS90</accession>
<dbReference type="Gene3D" id="2.60.40.10">
    <property type="entry name" value="Immunoglobulins"/>
    <property type="match status" value="1"/>
</dbReference>
<reference evidence="3" key="1">
    <citation type="journal article" date="2019" name="Int. J. Syst. Evol. Microbiol.">
        <title>The Global Catalogue of Microorganisms (GCM) 10K type strain sequencing project: providing services to taxonomists for standard genome sequencing and annotation.</title>
        <authorList>
            <consortium name="The Broad Institute Genomics Platform"/>
            <consortium name="The Broad Institute Genome Sequencing Center for Infectious Disease"/>
            <person name="Wu L."/>
            <person name="Ma J."/>
        </authorList>
    </citation>
    <scope>NUCLEOTIDE SEQUENCE [LARGE SCALE GENOMIC DNA]</scope>
    <source>
        <strain evidence="3">CCUG 66188</strain>
    </source>
</reference>
<gene>
    <name evidence="2" type="ORF">ACFO6W_03715</name>
</gene>
<name>A0ABV9KS90_9BACT</name>
<dbReference type="InterPro" id="IPR024361">
    <property type="entry name" value="BACON"/>
</dbReference>
<keyword evidence="3" id="KW-1185">Reference proteome</keyword>
<evidence type="ECO:0000313" key="2">
    <source>
        <dbReference type="EMBL" id="MFC4672797.1"/>
    </source>
</evidence>
<dbReference type="InterPro" id="IPR013783">
    <property type="entry name" value="Ig-like_fold"/>
</dbReference>
<keyword evidence="1" id="KW-0732">Signal</keyword>
<sequence>MKRICYYIMVFLLLASMNLLEGCRDEESTLSKAVLASTGALNFEATGRLEKVITVYADADWVADVPEWVTVTPALGTGTMDVTISVTENMRGGAADNPRKTAVVFKGSTLASRAEVIIFQEGDKYRDCKEYTLAELAVLANEEVVSVPQITVTTVTTKGFIVSDGIVNILMQSSSTVSVGDKVSVKGTKLSDTYSLPYVECDEVNVNSTGGTVSYPIATDITDKVNTYTSASRAFVMVSGILNGNNITVEGANYSVSVIDAPESLGIASLNGHKVKVTGYFAGVAAPVVRLIATKVEDKGLYEIIYFADDFEWLQPWAEAGTAGQTVEMNNLDATAPQLPTPKIDGISALNALIAKGYEFLRVTPSSTNASECIYLQQNYLKFGKTGYQAGIILPKLEEDVPSGATAVLSFVWCPMRQGSGVIDPVNLIVIVTNGSNETTFDVPVAGWESGHRLEWIAAEVRLDGVTISKDTRITIRQSNWQLSTANRWFLDNIKLVKAN</sequence>
<feature type="signal peptide" evidence="1">
    <location>
        <begin position="1"/>
        <end position="21"/>
    </location>
</feature>
<organism evidence="2 3">
    <name type="scientific">Dysgonomonas termitidis</name>
    <dbReference type="NCBI Taxonomy" id="1516126"/>
    <lineage>
        <taxon>Bacteria</taxon>
        <taxon>Pseudomonadati</taxon>
        <taxon>Bacteroidota</taxon>
        <taxon>Bacteroidia</taxon>
        <taxon>Bacteroidales</taxon>
        <taxon>Dysgonomonadaceae</taxon>
        <taxon>Dysgonomonas</taxon>
    </lineage>
</organism>
<protein>
    <submittedName>
        <fullName evidence="2">BACON domain-containing protein</fullName>
    </submittedName>
</protein>
<dbReference type="EMBL" id="JBHSGN010000026">
    <property type="protein sequence ID" value="MFC4672797.1"/>
    <property type="molecule type" value="Genomic_DNA"/>
</dbReference>
<evidence type="ECO:0000313" key="3">
    <source>
        <dbReference type="Proteomes" id="UP001596023"/>
    </source>
</evidence>
<evidence type="ECO:0000256" key="1">
    <source>
        <dbReference type="SAM" id="SignalP"/>
    </source>
</evidence>
<dbReference type="Proteomes" id="UP001596023">
    <property type="component" value="Unassembled WGS sequence"/>
</dbReference>
<comment type="caution">
    <text evidence="2">The sequence shown here is derived from an EMBL/GenBank/DDBJ whole genome shotgun (WGS) entry which is preliminary data.</text>
</comment>
<dbReference type="CDD" id="cd14948">
    <property type="entry name" value="BACON"/>
    <property type="match status" value="1"/>
</dbReference>
<dbReference type="RefSeq" id="WP_379994006.1">
    <property type="nucleotide sequence ID" value="NZ_JBHSGN010000026.1"/>
</dbReference>
<proteinExistence type="predicted"/>